<protein>
    <submittedName>
        <fullName evidence="1">DUF445 domain-containing protein</fullName>
    </submittedName>
</protein>
<proteinExistence type="predicted"/>
<reference evidence="2" key="1">
    <citation type="journal article" date="2019" name="Int. J. Syst. Evol. Microbiol.">
        <title>The Global Catalogue of Microorganisms (GCM) 10K type strain sequencing project: providing services to taxonomists for standard genome sequencing and annotation.</title>
        <authorList>
            <consortium name="The Broad Institute Genomics Platform"/>
            <consortium name="The Broad Institute Genome Sequencing Center for Infectious Disease"/>
            <person name="Wu L."/>
            <person name="Ma J."/>
        </authorList>
    </citation>
    <scope>NUCLEOTIDE SEQUENCE [LARGE SCALE GENOMIC DNA]</scope>
    <source>
        <strain evidence="2">CAIM 431</strain>
    </source>
</reference>
<dbReference type="Pfam" id="PF04286">
    <property type="entry name" value="DUF445"/>
    <property type="match status" value="1"/>
</dbReference>
<comment type="caution">
    <text evidence="1">The sequence shown here is derived from an EMBL/GenBank/DDBJ whole genome shotgun (WGS) entry which is preliminary data.</text>
</comment>
<keyword evidence="2" id="KW-1185">Reference proteome</keyword>
<sequence>MMDAPGDAERRVALRRMRAMATGLLVLAAVLYLVTLRESRTGWLGWVNAGSEAAMVGALADWFAVTAIFRHPLGIPVPHTALVKRRKNELGRSLQQFVTNNFLTVDVLQERVREAHLVDRAVDWLERPDNRRRLLAQAVRGGKAALLRVKDEDVEALVQATVLPRLRSQPVSPTLGRLLADVVREGSHQQLVDVLARELHSWLQRHPEAARSVIGERAPKWSPGWLDRQVVDFGYNQALEWAMAVRMQPRHPFRQAIDGYLAKLAEDLQGDEKIMARAEALKEQLLHNPSVPGAVVDVWHTVRDSMDQALDDQDSALWRQADRWLAELAQRLRTDPDLHRRAEQRVDDAVVFLVDTYGEELATVISVTVDRWDADEASQRIELFVGRDLQFIRINGTVVGCLAGLVIHAVSQLVH</sequence>
<dbReference type="PANTHER" id="PTHR38442:SF1">
    <property type="entry name" value="INNER MEMBRANE PROTEIN"/>
    <property type="match status" value="1"/>
</dbReference>
<accession>A0ABW4RY47</accession>
<organism evidence="1 2">
    <name type="scientific">Luteococcus peritonei</name>
    <dbReference type="NCBI Taxonomy" id="88874"/>
    <lineage>
        <taxon>Bacteria</taxon>
        <taxon>Bacillati</taxon>
        <taxon>Actinomycetota</taxon>
        <taxon>Actinomycetes</taxon>
        <taxon>Propionibacteriales</taxon>
        <taxon>Propionibacteriaceae</taxon>
        <taxon>Luteococcus</taxon>
    </lineage>
</organism>
<name>A0ABW4RY47_9ACTN</name>
<evidence type="ECO:0000313" key="2">
    <source>
        <dbReference type="Proteomes" id="UP001597326"/>
    </source>
</evidence>
<evidence type="ECO:0000313" key="1">
    <source>
        <dbReference type="EMBL" id="MFD1890343.1"/>
    </source>
</evidence>
<dbReference type="EMBL" id="JBHUFZ010000019">
    <property type="protein sequence ID" value="MFD1890343.1"/>
    <property type="molecule type" value="Genomic_DNA"/>
</dbReference>
<dbReference type="InterPro" id="IPR007383">
    <property type="entry name" value="DUF445"/>
</dbReference>
<dbReference type="PANTHER" id="PTHR38442">
    <property type="entry name" value="INNER MEMBRANE PROTEIN-RELATED"/>
    <property type="match status" value="1"/>
</dbReference>
<dbReference type="Proteomes" id="UP001597326">
    <property type="component" value="Unassembled WGS sequence"/>
</dbReference>
<gene>
    <name evidence="1" type="ORF">ACFSCS_09145</name>
</gene>
<dbReference type="RefSeq" id="WP_343874812.1">
    <property type="nucleotide sequence ID" value="NZ_BAAAIX010000027.1"/>
</dbReference>